<name>A0AA85AYU2_9TREM</name>
<keyword evidence="1" id="KW-0677">Repeat</keyword>
<evidence type="ECO:0000256" key="5">
    <source>
        <dbReference type="SAM" id="MobiDB-lite"/>
    </source>
</evidence>
<feature type="compositionally biased region" description="Polar residues" evidence="5">
    <location>
        <begin position="214"/>
        <end position="236"/>
    </location>
</feature>
<dbReference type="SUPFAM" id="SSF48403">
    <property type="entry name" value="Ankyrin repeat"/>
    <property type="match status" value="1"/>
</dbReference>
<dbReference type="WBParaSite" id="SMTH1_15500.3">
    <property type="protein sequence ID" value="SMTH1_15500.3"/>
    <property type="gene ID" value="SMTH1_15500"/>
</dbReference>
<feature type="repeat" description="ANK" evidence="4">
    <location>
        <begin position="96"/>
        <end position="116"/>
    </location>
</feature>
<feature type="compositionally biased region" description="Polar residues" evidence="5">
    <location>
        <begin position="330"/>
        <end position="339"/>
    </location>
</feature>
<proteinExistence type="inferred from homology"/>
<evidence type="ECO:0000256" key="1">
    <source>
        <dbReference type="ARBA" id="ARBA00022737"/>
    </source>
</evidence>
<dbReference type="InterPro" id="IPR036770">
    <property type="entry name" value="Ankyrin_rpt-contain_sf"/>
</dbReference>
<evidence type="ECO:0000313" key="7">
    <source>
        <dbReference type="WBParaSite" id="SMTH1_15500.2"/>
    </source>
</evidence>
<reference evidence="7 8" key="1">
    <citation type="submission" date="2023-11" db="UniProtKB">
        <authorList>
            <consortium name="WormBaseParasite"/>
        </authorList>
    </citation>
    <scope>IDENTIFICATION</scope>
</reference>
<dbReference type="WBParaSite" id="SMTH1_15500.2">
    <property type="protein sequence ID" value="SMTH1_15500.2"/>
    <property type="gene ID" value="SMTH1_15500"/>
</dbReference>
<feature type="region of interest" description="Disordered" evidence="5">
    <location>
        <begin position="214"/>
        <end position="254"/>
    </location>
</feature>
<feature type="region of interest" description="Disordered" evidence="5">
    <location>
        <begin position="383"/>
        <end position="412"/>
    </location>
</feature>
<dbReference type="PANTHER" id="PTHR14491:SF7">
    <property type="entry name" value="SOSONDOWAH, ISOFORM G"/>
    <property type="match status" value="1"/>
</dbReference>
<organism evidence="6 7">
    <name type="scientific">Schistosoma mattheei</name>
    <dbReference type="NCBI Taxonomy" id="31246"/>
    <lineage>
        <taxon>Eukaryota</taxon>
        <taxon>Metazoa</taxon>
        <taxon>Spiralia</taxon>
        <taxon>Lophotrochozoa</taxon>
        <taxon>Platyhelminthes</taxon>
        <taxon>Trematoda</taxon>
        <taxon>Digenea</taxon>
        <taxon>Strigeidida</taxon>
        <taxon>Schistosomatoidea</taxon>
        <taxon>Schistosomatidae</taxon>
        <taxon>Schistosoma</taxon>
    </lineage>
</organism>
<feature type="region of interest" description="Disordered" evidence="5">
    <location>
        <begin position="328"/>
        <end position="356"/>
    </location>
</feature>
<comment type="similarity">
    <text evidence="3">Belongs to the SOWAH family.</text>
</comment>
<dbReference type="WBParaSite" id="SMTH1_15500.4">
    <property type="protein sequence ID" value="SMTH1_15500.4"/>
    <property type="gene ID" value="SMTH1_15500"/>
</dbReference>
<keyword evidence="2 4" id="KW-0040">ANK repeat</keyword>
<dbReference type="AlphaFoldDB" id="A0AA85AYU2"/>
<dbReference type="PROSITE" id="PS50088">
    <property type="entry name" value="ANK_REPEAT"/>
    <property type="match status" value="2"/>
</dbReference>
<dbReference type="Pfam" id="PF12796">
    <property type="entry name" value="Ank_2"/>
    <property type="match status" value="1"/>
</dbReference>
<evidence type="ECO:0000256" key="3">
    <source>
        <dbReference type="ARBA" id="ARBA00038122"/>
    </source>
</evidence>
<feature type="repeat" description="ANK" evidence="4">
    <location>
        <begin position="62"/>
        <end position="83"/>
    </location>
</feature>
<dbReference type="Proteomes" id="UP000050791">
    <property type="component" value="Unassembled WGS sequence"/>
</dbReference>
<dbReference type="Gene3D" id="1.25.40.20">
    <property type="entry name" value="Ankyrin repeat-containing domain"/>
    <property type="match status" value="1"/>
</dbReference>
<evidence type="ECO:0000256" key="2">
    <source>
        <dbReference type="ARBA" id="ARBA00023043"/>
    </source>
</evidence>
<protein>
    <submittedName>
        <fullName evidence="7 8">ANK_REP_REGION domain-containing protein</fullName>
    </submittedName>
</protein>
<evidence type="ECO:0000313" key="8">
    <source>
        <dbReference type="WBParaSite" id="SMTH1_15500.3"/>
    </source>
</evidence>
<dbReference type="PROSITE" id="PS50297">
    <property type="entry name" value="ANK_REP_REGION"/>
    <property type="match status" value="2"/>
</dbReference>
<sequence length="412" mass="46380">MVITVPSLDDGSGSNSINSTSILPMTQEQKDWLLAIVDCDQPKMTRMLNQHPELAVWKTSINGYTALHYAAKYGDCAAIRLLLGNYHVQVDAQTCEGMTPLHLAAANGNEDVIFLLTSVYKARTDIRDFCGRLPSAYLPKEKEALAKYLPNPLRVLLQNCNNYLYLLVSQPETNRLPSDPVSNEDNSNNECSSDCGLVNNLNALPPTPINSHFPWSQSNQNCTEESRRQSSLSQGLGSVRSGKRDSSRDRHRMYKTLPSGVVNKIMCFPLVDLKFVNTGSRIPTVKLKFDDPKRIFDSNFRYDDVKLIQNVYTHIRQRRKRASFYYNPCNPESTKSSEPNVRDNTSRLGPSNLRSTIGRQLKRHICNARSAMSATQNNEITELVNNNNGSDDDDEFTDPPTPTNELNDKEKQ</sequence>
<dbReference type="SMART" id="SM00248">
    <property type="entry name" value="ANK"/>
    <property type="match status" value="2"/>
</dbReference>
<evidence type="ECO:0000313" key="6">
    <source>
        <dbReference type="Proteomes" id="UP000050791"/>
    </source>
</evidence>
<feature type="compositionally biased region" description="Polar residues" evidence="5">
    <location>
        <begin position="346"/>
        <end position="356"/>
    </location>
</feature>
<dbReference type="InterPro" id="IPR002110">
    <property type="entry name" value="Ankyrin_rpt"/>
</dbReference>
<accession>A0AA85AYU2</accession>
<dbReference type="PANTHER" id="PTHR14491">
    <property type="entry name" value="SOSONDOWAH, ISOFORM G"/>
    <property type="match status" value="1"/>
</dbReference>
<evidence type="ECO:0000256" key="4">
    <source>
        <dbReference type="PROSITE-ProRule" id="PRU00023"/>
    </source>
</evidence>